<evidence type="ECO:0000256" key="2">
    <source>
        <dbReference type="SAM" id="Phobius"/>
    </source>
</evidence>
<dbReference type="EMBL" id="JARBHB010000005">
    <property type="protein sequence ID" value="KAJ8882941.1"/>
    <property type="molecule type" value="Genomic_DNA"/>
</dbReference>
<proteinExistence type="predicted"/>
<name>A0ABQ9HF46_9NEOP</name>
<dbReference type="Proteomes" id="UP001159363">
    <property type="component" value="Chromosome 4"/>
</dbReference>
<organism evidence="3 4">
    <name type="scientific">Dryococelus australis</name>
    <dbReference type="NCBI Taxonomy" id="614101"/>
    <lineage>
        <taxon>Eukaryota</taxon>
        <taxon>Metazoa</taxon>
        <taxon>Ecdysozoa</taxon>
        <taxon>Arthropoda</taxon>
        <taxon>Hexapoda</taxon>
        <taxon>Insecta</taxon>
        <taxon>Pterygota</taxon>
        <taxon>Neoptera</taxon>
        <taxon>Polyneoptera</taxon>
        <taxon>Phasmatodea</taxon>
        <taxon>Verophasmatodea</taxon>
        <taxon>Anareolatae</taxon>
        <taxon>Phasmatidae</taxon>
        <taxon>Eurycanthinae</taxon>
        <taxon>Dryococelus</taxon>
    </lineage>
</organism>
<keyword evidence="2" id="KW-1133">Transmembrane helix</keyword>
<comment type="caution">
    <text evidence="3">The sequence shown here is derived from an EMBL/GenBank/DDBJ whole genome shotgun (WGS) entry which is preliminary data.</text>
</comment>
<evidence type="ECO:0000313" key="3">
    <source>
        <dbReference type="EMBL" id="KAJ8882941.1"/>
    </source>
</evidence>
<keyword evidence="2" id="KW-0472">Membrane</keyword>
<reference evidence="3 4" key="1">
    <citation type="submission" date="2023-02" db="EMBL/GenBank/DDBJ databases">
        <title>LHISI_Scaffold_Assembly.</title>
        <authorList>
            <person name="Stuart O.P."/>
            <person name="Cleave R."/>
            <person name="Magrath M.J.L."/>
            <person name="Mikheyev A.S."/>
        </authorList>
    </citation>
    <scope>NUCLEOTIDE SEQUENCE [LARGE SCALE GENOMIC DNA]</scope>
    <source>
        <strain evidence="3">Daus_M_001</strain>
        <tissue evidence="3">Leg muscle</tissue>
    </source>
</reference>
<keyword evidence="2" id="KW-0812">Transmembrane</keyword>
<sequence length="802" mass="88858">MAIFSLFINDLPAVTTNAKHRLYADDFRIYVSALSNLLVNAIDDINSDLQSIHIWSQPVSGYLLRLAVRMLRCIKGASIQGDIIENFTFPFLLSAKKLQLSTYSDLLLVPSALAPVVAIFSYLLTHLLFNRLRRLAVVSETAIVHDGAAPRNFFSSRWLAADIKLSRCFDAERESSLRSRRRQVIKSSRREVSKRHGARGTAFGIRLDDPDPRENPPTGGIVRHDSHVRKSGSDQIEPGSPWREASRLTDQPPPARRHYRSTSEVTSPRLAESLTRDDVLSGVLRRLQKARLCCRRAADLTAGQDSKILDWIELGLDSTRSELGVNSYRKQAFKYRRRVFSGISRFPRTCIPEPAPYSPRWTLIGCQDLDVKGPPKPFHSPLWLVTSRHALLVPPFTESFKVHHSILPAVNIFQELGAPNMPYTSVDDEAYSLSIIANDVFTGNCNRLKDIGKSVGIMGILGMFASWPAAGPFYSQHIFTFSCRHVAAAAKYRMFALADWLQCTRELSGRPVPQRRRADIVRTRAPGLIRLRIKGKILKSLKKCSLYRQQPRATRVDTGRRRRSVVPRRQEVSCGLKLNHLTSGVVVAGSFGRRREGGGDVACECLRCRNPTPADSTPPLPPRLNIQQAGSRRVAQAARSVEAARDTGVYKRAARTLATGAGPTLSSAFTRPWSRGHFMPTSISPAFAPHECDALACKATEESDIENGQAHSYNSGSCNGNVSAESLTKAHCRRQGCAPVQCFAHRGDENVDVHVSDSPSTPTLLGLRCAKFLQPGGGLKKRCSRAKDAATPPAQRQLPRSL</sequence>
<gene>
    <name evidence="3" type="ORF">PR048_014780</name>
</gene>
<evidence type="ECO:0008006" key="5">
    <source>
        <dbReference type="Google" id="ProtNLM"/>
    </source>
</evidence>
<feature type="region of interest" description="Disordered" evidence="1">
    <location>
        <begin position="783"/>
        <end position="802"/>
    </location>
</feature>
<protein>
    <recommendedName>
        <fullName evidence="5">Reverse transcriptase domain-containing protein</fullName>
    </recommendedName>
</protein>
<feature type="transmembrane region" description="Helical" evidence="2">
    <location>
        <begin position="106"/>
        <end position="129"/>
    </location>
</feature>
<evidence type="ECO:0000313" key="4">
    <source>
        <dbReference type="Proteomes" id="UP001159363"/>
    </source>
</evidence>
<keyword evidence="4" id="KW-1185">Reference proteome</keyword>
<feature type="region of interest" description="Disordered" evidence="1">
    <location>
        <begin position="180"/>
        <end position="268"/>
    </location>
</feature>
<evidence type="ECO:0000256" key="1">
    <source>
        <dbReference type="SAM" id="MobiDB-lite"/>
    </source>
</evidence>
<accession>A0ABQ9HF46</accession>